<dbReference type="AlphaFoldDB" id="A0A9N8MN92"/>
<organism evidence="1 2">
    <name type="scientific">Paraburkholderia domus</name>
    <dbReference type="NCBI Taxonomy" id="2793075"/>
    <lineage>
        <taxon>Bacteria</taxon>
        <taxon>Pseudomonadati</taxon>
        <taxon>Pseudomonadota</taxon>
        <taxon>Betaproteobacteria</taxon>
        <taxon>Burkholderiales</taxon>
        <taxon>Burkholderiaceae</taxon>
        <taxon>Paraburkholderia</taxon>
    </lineage>
</organism>
<dbReference type="InterPro" id="IPR008727">
    <property type="entry name" value="PAAR_motif"/>
</dbReference>
<keyword evidence="2" id="KW-1185">Reference proteome</keyword>
<comment type="caution">
    <text evidence="1">The sequence shown here is derived from an EMBL/GenBank/DDBJ whole genome shotgun (WGS) entry which is preliminary data.</text>
</comment>
<dbReference type="Proteomes" id="UP000675121">
    <property type="component" value="Unassembled WGS sequence"/>
</dbReference>
<dbReference type="EMBL" id="CAJNAS010000005">
    <property type="protein sequence ID" value="CAE6881592.1"/>
    <property type="molecule type" value="Genomic_DNA"/>
</dbReference>
<evidence type="ECO:0000313" key="1">
    <source>
        <dbReference type="EMBL" id="CAE6881592.1"/>
    </source>
</evidence>
<name>A0A9N8MN92_9BURK</name>
<gene>
    <name evidence="1" type="ORF">R70211_02150</name>
</gene>
<proteinExistence type="predicted"/>
<dbReference type="Pfam" id="PF05488">
    <property type="entry name" value="PAAR_motif"/>
    <property type="match status" value="1"/>
</dbReference>
<reference evidence="1" key="1">
    <citation type="submission" date="2021-02" db="EMBL/GenBank/DDBJ databases">
        <authorList>
            <person name="Vanwijnsberghe S."/>
        </authorList>
    </citation>
    <scope>NUCLEOTIDE SEQUENCE</scope>
    <source>
        <strain evidence="1">R-70211</strain>
    </source>
</reference>
<sequence length="247" mass="25986">MKDTQSKEIKYLFATIGSLTERGGRVTTATGGGSYCGLGLACVGDVVTYADGSEAVIVDGAGSMCVMDGRPAALVGSSLSNGDRIFETLWEGVSFTVPEGETIAGLFDADYVPSPGTGQLWRFAVTGATTRRGGVLREVTSTFEVRDTSRNAACTGDFIEYSDGTRAQIITGVGLPDTPHFKPLAIVGSMLDNGDVITDSPHRKRHATSFVPMYANIAAATHHPITEETGLFVGHKAEAEQCPSITQ</sequence>
<accession>A0A9N8MN92</accession>
<evidence type="ECO:0000313" key="2">
    <source>
        <dbReference type="Proteomes" id="UP000675121"/>
    </source>
</evidence>
<protein>
    <submittedName>
        <fullName evidence="1">Uncharacterized protein</fullName>
    </submittedName>
</protein>
<dbReference type="RefSeq" id="WP_201138969.1">
    <property type="nucleotide sequence ID" value="NZ_CAJNAS010000005.1"/>
</dbReference>